<sequence length="451" mass="50551">MKDSFLEEHDEIEPLIVTDMNGMPNSSPNSGVIRHREEVPSSNSRSKQHQFGQDYTYVSSTNFSTPPDVEKQQHKRQLQSQPFGGLGPVQVGDNHDGDGSKLKSQTLYNRITRKCTNCLRANGCSSHAMIETEGPNGDFYRDNFNDQTHACAIGTGEEDGIWMNRNDGAGSIMACMVWFLFLYSCITITFLAETGGIHGSFSMIYAFLCGMSLMSHAKTQFTDPGTVPASAQPVEAFRRMNPSTPLTMCSQCQSFKPPFSHHCRICNRCISRMDHHCPWMNTCVGAGNLKHFILFLTYTWLCNALALSLLGWNYFFCVSEECTFTILLVQLARITTMLSTMSLLFTSSMIMNVTYGVMTGIGTIDRLKKKAMDTMMMSEEEPILLKDIFGIGGFHTWPFPIDPIFEDFDRVMGFSTPQRLLREQMKDKNSRGDGTLESSGASIHTTPSYHI</sequence>
<dbReference type="PROSITE" id="PS50216">
    <property type="entry name" value="DHHC"/>
    <property type="match status" value="1"/>
</dbReference>
<keyword evidence="5 7" id="KW-0472">Membrane</keyword>
<keyword evidence="6 7" id="KW-0012">Acyltransferase</keyword>
<evidence type="ECO:0000256" key="7">
    <source>
        <dbReference type="RuleBase" id="RU079119"/>
    </source>
</evidence>
<dbReference type="GO" id="GO:0019706">
    <property type="term" value="F:protein-cysteine S-palmitoyltransferase activity"/>
    <property type="evidence" value="ECO:0007669"/>
    <property type="project" value="UniProtKB-EC"/>
</dbReference>
<feature type="transmembrane region" description="Helical" evidence="7">
    <location>
        <begin position="172"/>
        <end position="191"/>
    </location>
</feature>
<accession>A0A7S3V514</accession>
<dbReference type="InterPro" id="IPR039859">
    <property type="entry name" value="PFA4/ZDH16/20/ERF2-like"/>
</dbReference>
<dbReference type="GO" id="GO:0016020">
    <property type="term" value="C:membrane"/>
    <property type="evidence" value="ECO:0007669"/>
    <property type="project" value="UniProtKB-SubCell"/>
</dbReference>
<comment type="catalytic activity">
    <reaction evidence="7">
        <text>L-cysteinyl-[protein] + hexadecanoyl-CoA = S-hexadecanoyl-L-cysteinyl-[protein] + CoA</text>
        <dbReference type="Rhea" id="RHEA:36683"/>
        <dbReference type="Rhea" id="RHEA-COMP:10131"/>
        <dbReference type="Rhea" id="RHEA-COMP:11032"/>
        <dbReference type="ChEBI" id="CHEBI:29950"/>
        <dbReference type="ChEBI" id="CHEBI:57287"/>
        <dbReference type="ChEBI" id="CHEBI:57379"/>
        <dbReference type="ChEBI" id="CHEBI:74151"/>
        <dbReference type="EC" id="2.3.1.225"/>
    </reaction>
</comment>
<proteinExistence type="inferred from homology"/>
<dbReference type="EC" id="2.3.1.225" evidence="7"/>
<feature type="region of interest" description="Disordered" evidence="8">
    <location>
        <begin position="426"/>
        <end position="451"/>
    </location>
</feature>
<feature type="compositionally biased region" description="Polar residues" evidence="8">
    <location>
        <begin position="436"/>
        <end position="451"/>
    </location>
</feature>
<dbReference type="InterPro" id="IPR001594">
    <property type="entry name" value="Palmitoyltrfase_DHHC"/>
</dbReference>
<comment type="subcellular location">
    <subcellularLocation>
        <location evidence="1">Membrane</location>
        <topology evidence="1">Multi-pass membrane protein</topology>
    </subcellularLocation>
</comment>
<dbReference type="PANTHER" id="PTHR12246">
    <property type="entry name" value="PALMITOYLTRANSFERASE ZDHHC16"/>
    <property type="match status" value="1"/>
</dbReference>
<evidence type="ECO:0000256" key="6">
    <source>
        <dbReference type="ARBA" id="ARBA00023315"/>
    </source>
</evidence>
<organism evidence="10">
    <name type="scientific">Chaetoceros debilis</name>
    <dbReference type="NCBI Taxonomy" id="122233"/>
    <lineage>
        <taxon>Eukaryota</taxon>
        <taxon>Sar</taxon>
        <taxon>Stramenopiles</taxon>
        <taxon>Ochrophyta</taxon>
        <taxon>Bacillariophyta</taxon>
        <taxon>Coscinodiscophyceae</taxon>
        <taxon>Chaetocerotophycidae</taxon>
        <taxon>Chaetocerotales</taxon>
        <taxon>Chaetocerotaceae</taxon>
        <taxon>Chaetoceros</taxon>
    </lineage>
</organism>
<evidence type="ECO:0000256" key="8">
    <source>
        <dbReference type="SAM" id="MobiDB-lite"/>
    </source>
</evidence>
<comment type="domain">
    <text evidence="7">The DHHC domain is required for palmitoyltransferase activity.</text>
</comment>
<feature type="region of interest" description="Disordered" evidence="8">
    <location>
        <begin position="1"/>
        <end position="102"/>
    </location>
</feature>
<dbReference type="AlphaFoldDB" id="A0A7S3V514"/>
<evidence type="ECO:0000259" key="9">
    <source>
        <dbReference type="Pfam" id="PF01529"/>
    </source>
</evidence>
<evidence type="ECO:0000256" key="3">
    <source>
        <dbReference type="ARBA" id="ARBA00022692"/>
    </source>
</evidence>
<keyword evidence="4 7" id="KW-1133">Transmembrane helix</keyword>
<evidence type="ECO:0000256" key="2">
    <source>
        <dbReference type="ARBA" id="ARBA00022679"/>
    </source>
</evidence>
<evidence type="ECO:0000256" key="5">
    <source>
        <dbReference type="ARBA" id="ARBA00023136"/>
    </source>
</evidence>
<dbReference type="EMBL" id="HBIO01002638">
    <property type="protein sequence ID" value="CAE0457015.1"/>
    <property type="molecule type" value="Transcribed_RNA"/>
</dbReference>
<evidence type="ECO:0000256" key="4">
    <source>
        <dbReference type="ARBA" id="ARBA00022989"/>
    </source>
</evidence>
<feature type="domain" description="Palmitoyltransferase DHHC" evidence="9">
    <location>
        <begin position="246"/>
        <end position="370"/>
    </location>
</feature>
<evidence type="ECO:0000313" key="10">
    <source>
        <dbReference type="EMBL" id="CAE0457015.1"/>
    </source>
</evidence>
<feature type="compositionally biased region" description="Polar residues" evidence="8">
    <location>
        <begin position="40"/>
        <end position="65"/>
    </location>
</feature>
<dbReference type="Pfam" id="PF01529">
    <property type="entry name" value="DHHC"/>
    <property type="match status" value="1"/>
</dbReference>
<gene>
    <name evidence="10" type="ORF">CDEB00056_LOCUS1856</name>
</gene>
<comment type="similarity">
    <text evidence="7">Belongs to the DHHC palmitoyltransferase family.</text>
</comment>
<feature type="transmembrane region" description="Helical" evidence="7">
    <location>
        <begin position="197"/>
        <end position="214"/>
    </location>
</feature>
<reference evidence="10" key="1">
    <citation type="submission" date="2021-01" db="EMBL/GenBank/DDBJ databases">
        <authorList>
            <person name="Corre E."/>
            <person name="Pelletier E."/>
            <person name="Niang G."/>
            <person name="Scheremetjew M."/>
            <person name="Finn R."/>
            <person name="Kale V."/>
            <person name="Holt S."/>
            <person name="Cochrane G."/>
            <person name="Meng A."/>
            <person name="Brown T."/>
            <person name="Cohen L."/>
        </authorList>
    </citation>
    <scope>NUCLEOTIDE SEQUENCE</scope>
    <source>
        <strain evidence="10">MM31A-1</strain>
    </source>
</reference>
<keyword evidence="2 7" id="KW-0808">Transferase</keyword>
<feature type="transmembrane region" description="Helical" evidence="7">
    <location>
        <begin position="292"/>
        <end position="312"/>
    </location>
</feature>
<name>A0A7S3V514_9STRA</name>
<keyword evidence="3 7" id="KW-0812">Transmembrane</keyword>
<evidence type="ECO:0000256" key="1">
    <source>
        <dbReference type="ARBA" id="ARBA00004141"/>
    </source>
</evidence>
<protein>
    <recommendedName>
        <fullName evidence="7">Palmitoyltransferase</fullName>
        <ecNumber evidence="7">2.3.1.225</ecNumber>
    </recommendedName>
</protein>